<dbReference type="Proteomes" id="UP001595823">
    <property type="component" value="Unassembled WGS sequence"/>
</dbReference>
<sequence>MATTSATGPPSAPTPAADRKLTPDLARGFMLLLIAMAYAGTYLTADDIGGYGQPFGGSALDRTVSTASALFLENRAFPLFGVLFGIGLVMMTDAARAKGRPDSQTRSTVRRRSLWLLAFGFVHATLVFSGEILAAYGVAGLLLGWLLFRPDKARKRATWIVAAYYLVVVGIGSVVVGLAMNADGESSPDWDSSVGYATAEDWITRVAGGFTAPLINVLVFPMLILVLLGLWMGRRGYLQDPDAHVPALKRLAAIGIAVSVAGALPLALSGAGLVTVSDGTAMAFFGLQILTGVAAGVGYASLFALIGRRLQRDPGVLTKALAAAGQRSLSVYLFASVGVAVLLHPDLVGLGDHLHRAGGMAVALVVWAAGVALAAWLARLGKRGPADALLRRLVYGRR</sequence>
<feature type="transmembrane region" description="Helical" evidence="1">
    <location>
        <begin position="160"/>
        <end position="182"/>
    </location>
</feature>
<feature type="transmembrane region" description="Helical" evidence="1">
    <location>
        <begin position="28"/>
        <end position="45"/>
    </location>
</feature>
<feature type="transmembrane region" description="Helical" evidence="1">
    <location>
        <begin position="282"/>
        <end position="307"/>
    </location>
</feature>
<protein>
    <submittedName>
        <fullName evidence="3">DUF418 domain-containing protein</fullName>
    </submittedName>
</protein>
<dbReference type="PANTHER" id="PTHR30590">
    <property type="entry name" value="INNER MEMBRANE PROTEIN"/>
    <property type="match status" value="1"/>
</dbReference>
<evidence type="ECO:0000313" key="3">
    <source>
        <dbReference type="EMBL" id="MFC4337751.1"/>
    </source>
</evidence>
<feature type="transmembrane region" description="Helical" evidence="1">
    <location>
        <begin position="132"/>
        <end position="148"/>
    </location>
</feature>
<evidence type="ECO:0000259" key="2">
    <source>
        <dbReference type="Pfam" id="PF04235"/>
    </source>
</evidence>
<feature type="transmembrane region" description="Helical" evidence="1">
    <location>
        <begin position="251"/>
        <end position="276"/>
    </location>
</feature>
<dbReference type="InterPro" id="IPR007349">
    <property type="entry name" value="DUF418"/>
</dbReference>
<feature type="transmembrane region" description="Helical" evidence="1">
    <location>
        <begin position="202"/>
        <end position="230"/>
    </location>
</feature>
<organism evidence="3 4">
    <name type="scientific">Salininema proteolyticum</name>
    <dbReference type="NCBI Taxonomy" id="1607685"/>
    <lineage>
        <taxon>Bacteria</taxon>
        <taxon>Bacillati</taxon>
        <taxon>Actinomycetota</taxon>
        <taxon>Actinomycetes</taxon>
        <taxon>Glycomycetales</taxon>
        <taxon>Glycomycetaceae</taxon>
        <taxon>Salininema</taxon>
    </lineage>
</organism>
<keyword evidence="1" id="KW-0472">Membrane</keyword>
<feature type="transmembrane region" description="Helical" evidence="1">
    <location>
        <begin position="357"/>
        <end position="378"/>
    </location>
</feature>
<evidence type="ECO:0000256" key="1">
    <source>
        <dbReference type="SAM" id="Phobius"/>
    </source>
</evidence>
<comment type="caution">
    <text evidence="3">The sequence shown here is derived from an EMBL/GenBank/DDBJ whole genome shotgun (WGS) entry which is preliminary data.</text>
</comment>
<keyword evidence="1" id="KW-0812">Transmembrane</keyword>
<dbReference type="PANTHER" id="PTHR30590:SF2">
    <property type="entry name" value="INNER MEMBRANE PROTEIN"/>
    <property type="match status" value="1"/>
</dbReference>
<dbReference type="RefSeq" id="WP_380625049.1">
    <property type="nucleotide sequence ID" value="NZ_JBHSDK010000058.1"/>
</dbReference>
<feature type="domain" description="DUF418" evidence="2">
    <location>
        <begin position="232"/>
        <end position="396"/>
    </location>
</feature>
<keyword evidence="1" id="KW-1133">Transmembrane helix</keyword>
<dbReference type="InterPro" id="IPR052529">
    <property type="entry name" value="Bact_Transport_Assoc"/>
</dbReference>
<reference evidence="4" key="1">
    <citation type="journal article" date="2019" name="Int. J. Syst. Evol. Microbiol.">
        <title>The Global Catalogue of Microorganisms (GCM) 10K type strain sequencing project: providing services to taxonomists for standard genome sequencing and annotation.</title>
        <authorList>
            <consortium name="The Broad Institute Genomics Platform"/>
            <consortium name="The Broad Institute Genome Sequencing Center for Infectious Disease"/>
            <person name="Wu L."/>
            <person name="Ma J."/>
        </authorList>
    </citation>
    <scope>NUCLEOTIDE SEQUENCE [LARGE SCALE GENOMIC DNA]</scope>
    <source>
        <strain evidence="4">IBRC-M 10908</strain>
    </source>
</reference>
<accession>A0ABV8U596</accession>
<dbReference type="EMBL" id="JBHSDK010000058">
    <property type="protein sequence ID" value="MFC4337751.1"/>
    <property type="molecule type" value="Genomic_DNA"/>
</dbReference>
<name>A0ABV8U596_9ACTN</name>
<proteinExistence type="predicted"/>
<evidence type="ECO:0000313" key="4">
    <source>
        <dbReference type="Proteomes" id="UP001595823"/>
    </source>
</evidence>
<keyword evidence="4" id="KW-1185">Reference proteome</keyword>
<dbReference type="Pfam" id="PF04235">
    <property type="entry name" value="DUF418"/>
    <property type="match status" value="1"/>
</dbReference>
<feature type="transmembrane region" description="Helical" evidence="1">
    <location>
        <begin position="328"/>
        <end position="345"/>
    </location>
</feature>
<gene>
    <name evidence="3" type="ORF">ACFPET_21380</name>
</gene>